<keyword evidence="3" id="KW-0804">Transcription</keyword>
<feature type="domain" description="HTH marR-type" evidence="4">
    <location>
        <begin position="4"/>
        <end position="135"/>
    </location>
</feature>
<evidence type="ECO:0000256" key="2">
    <source>
        <dbReference type="ARBA" id="ARBA00023125"/>
    </source>
</evidence>
<dbReference type="InterPro" id="IPR036388">
    <property type="entry name" value="WH-like_DNA-bd_sf"/>
</dbReference>
<dbReference type="PROSITE" id="PS50995">
    <property type="entry name" value="HTH_MARR_2"/>
    <property type="match status" value="1"/>
</dbReference>
<organism evidence="5 6">
    <name type="scientific">Robertmurraya beringensis</name>
    <dbReference type="NCBI Taxonomy" id="641660"/>
    <lineage>
        <taxon>Bacteria</taxon>
        <taxon>Bacillati</taxon>
        <taxon>Bacillota</taxon>
        <taxon>Bacilli</taxon>
        <taxon>Bacillales</taxon>
        <taxon>Bacillaceae</taxon>
        <taxon>Robertmurraya</taxon>
    </lineage>
</organism>
<evidence type="ECO:0000256" key="1">
    <source>
        <dbReference type="ARBA" id="ARBA00023015"/>
    </source>
</evidence>
<dbReference type="InterPro" id="IPR036390">
    <property type="entry name" value="WH_DNA-bd_sf"/>
</dbReference>
<dbReference type="Pfam" id="PF12802">
    <property type="entry name" value="MarR_2"/>
    <property type="match status" value="1"/>
</dbReference>
<evidence type="ECO:0000256" key="3">
    <source>
        <dbReference type="ARBA" id="ARBA00023163"/>
    </source>
</evidence>
<gene>
    <name evidence="5" type="ORF">ACFFHF_16130</name>
</gene>
<accession>A0ABV6KXN4</accession>
<evidence type="ECO:0000313" key="5">
    <source>
        <dbReference type="EMBL" id="MFC0476731.1"/>
    </source>
</evidence>
<dbReference type="InterPro" id="IPR000835">
    <property type="entry name" value="HTH_MarR-typ"/>
</dbReference>
<dbReference type="RefSeq" id="WP_377058585.1">
    <property type="nucleotide sequence ID" value="NZ_JBHLUU010000110.1"/>
</dbReference>
<keyword evidence="6" id="KW-1185">Reference proteome</keyword>
<comment type="caution">
    <text evidence="5">The sequence shown here is derived from an EMBL/GenBank/DDBJ whole genome shotgun (WGS) entry which is preliminary data.</text>
</comment>
<protein>
    <submittedName>
        <fullName evidence="5">MarR family winged helix-turn-helix transcriptional regulator</fullName>
    </submittedName>
</protein>
<dbReference type="EMBL" id="JBHLUU010000110">
    <property type="protein sequence ID" value="MFC0476731.1"/>
    <property type="molecule type" value="Genomic_DNA"/>
</dbReference>
<sequence>MEENHELFHSIHQLSRNLTKRVNAALEPFEIYSSQWSVLFVLKEKGSMTQKELCHYLAIEAPPMTRTIQKLQKLGLVEQAEGEDRRKKYIGLSEKAITSYPVWEQAVMNVNNQIVSGLSEHDQKELRVLVTTWLKKL</sequence>
<dbReference type="PANTHER" id="PTHR42756">
    <property type="entry name" value="TRANSCRIPTIONAL REGULATOR, MARR"/>
    <property type="match status" value="1"/>
</dbReference>
<dbReference type="SMART" id="SM00347">
    <property type="entry name" value="HTH_MARR"/>
    <property type="match status" value="1"/>
</dbReference>
<evidence type="ECO:0000313" key="6">
    <source>
        <dbReference type="Proteomes" id="UP001589738"/>
    </source>
</evidence>
<dbReference type="PANTHER" id="PTHR42756:SF1">
    <property type="entry name" value="TRANSCRIPTIONAL REPRESSOR OF EMRAB OPERON"/>
    <property type="match status" value="1"/>
</dbReference>
<proteinExistence type="predicted"/>
<name>A0ABV6KXN4_9BACI</name>
<dbReference type="Gene3D" id="1.10.10.10">
    <property type="entry name" value="Winged helix-like DNA-binding domain superfamily/Winged helix DNA-binding domain"/>
    <property type="match status" value="1"/>
</dbReference>
<keyword evidence="1" id="KW-0805">Transcription regulation</keyword>
<keyword evidence="2" id="KW-0238">DNA-binding</keyword>
<evidence type="ECO:0000259" key="4">
    <source>
        <dbReference type="PROSITE" id="PS50995"/>
    </source>
</evidence>
<dbReference type="SUPFAM" id="SSF46785">
    <property type="entry name" value="Winged helix' DNA-binding domain"/>
    <property type="match status" value="1"/>
</dbReference>
<reference evidence="5 6" key="1">
    <citation type="submission" date="2024-09" db="EMBL/GenBank/DDBJ databases">
        <authorList>
            <person name="Sun Q."/>
            <person name="Mori K."/>
        </authorList>
    </citation>
    <scope>NUCLEOTIDE SEQUENCE [LARGE SCALE GENOMIC DNA]</scope>
    <source>
        <strain evidence="5 6">CGMCC 1.9126</strain>
    </source>
</reference>
<dbReference type="Proteomes" id="UP001589738">
    <property type="component" value="Unassembled WGS sequence"/>
</dbReference>